<evidence type="ECO:0008006" key="3">
    <source>
        <dbReference type="Google" id="ProtNLM"/>
    </source>
</evidence>
<gene>
    <name evidence="1" type="ORF">Y981_11390</name>
</gene>
<sequence>MEKDATQSNKTRLFRNILAVSGGVPLAILFCLLASGGSPAAQALTQPVSKDKKATTKPEEKGKVFSGVLLDIDLKDHPMTLTVENRGKVRRHFVFGGELLPRTLVWRNGKSVGVKALKKGDRVRLVYLRGERGPQVTHVRILP</sequence>
<evidence type="ECO:0000313" key="2">
    <source>
        <dbReference type="Proteomes" id="UP000027059"/>
    </source>
</evidence>
<dbReference type="Proteomes" id="UP000027059">
    <property type="component" value="Chromosome"/>
</dbReference>
<accession>A0A059XTM3</accession>
<name>A0A059XTM3_9BACT</name>
<dbReference type="RefSeq" id="WP_038506209.1">
    <property type="nucleotide sequence ID" value="NZ_CP007243.1"/>
</dbReference>
<proteinExistence type="predicted"/>
<dbReference type="KEGG" id="lfp:Y981_11390"/>
<evidence type="ECO:0000313" key="1">
    <source>
        <dbReference type="EMBL" id="AIA31979.1"/>
    </source>
</evidence>
<dbReference type="OrthoDB" id="9805039at2"/>
<reference evidence="1 2" key="2">
    <citation type="journal article" date="2015" name="Biomed. Res. Int.">
        <title>Effects of Arsenite Resistance on the Growth and Functional Gene Expression of Leptospirillum ferriphilum and Acidithiobacillus thiooxidans in Pure Culture and Coculture.</title>
        <authorList>
            <person name="Jiang H."/>
            <person name="Liang Y."/>
            <person name="Yin H."/>
            <person name="Xiao Y."/>
            <person name="Guo X."/>
            <person name="Xu Y."/>
            <person name="Hu Q."/>
            <person name="Liu H."/>
            <person name="Liu X."/>
        </authorList>
    </citation>
    <scope>NUCLEOTIDE SEQUENCE [LARGE SCALE GENOMIC DNA]</scope>
    <source>
        <strain evidence="1 2">YSK</strain>
    </source>
</reference>
<organism evidence="1 2">
    <name type="scientific">Leptospirillum ferriphilum YSK</name>
    <dbReference type="NCBI Taxonomy" id="1441628"/>
    <lineage>
        <taxon>Bacteria</taxon>
        <taxon>Pseudomonadati</taxon>
        <taxon>Nitrospirota</taxon>
        <taxon>Nitrospiria</taxon>
        <taxon>Nitrospirales</taxon>
        <taxon>Nitrospiraceae</taxon>
        <taxon>Leptospirillum</taxon>
    </lineage>
</organism>
<dbReference type="EMBL" id="CP007243">
    <property type="protein sequence ID" value="AIA31979.1"/>
    <property type="molecule type" value="Genomic_DNA"/>
</dbReference>
<reference evidence="2" key="1">
    <citation type="submission" date="2014-02" db="EMBL/GenBank/DDBJ databases">
        <title>Complete genome sequence and comparative genomic analysis of the nitrogen-fixing bacterium Leptospirillum ferriphilum YSK.</title>
        <authorList>
            <person name="Guo X."/>
            <person name="Yin H."/>
            <person name="Liang Y."/>
            <person name="Hu Q."/>
            <person name="Ma L."/>
            <person name="Xiao Y."/>
            <person name="Zhang X."/>
            <person name="Qiu G."/>
            <person name="Liu X."/>
        </authorList>
    </citation>
    <scope>NUCLEOTIDE SEQUENCE [LARGE SCALE GENOMIC DNA]</scope>
    <source>
        <strain evidence="2">YSK</strain>
    </source>
</reference>
<protein>
    <recommendedName>
        <fullName evidence="3">DUF5666 domain-containing protein</fullName>
    </recommendedName>
</protein>
<dbReference type="HOGENOM" id="CLU_1803797_0_0_0"/>
<keyword evidence="2" id="KW-1185">Reference proteome</keyword>
<dbReference type="AlphaFoldDB" id="A0A059XTM3"/>